<sequence length="57" mass="6600">MLPTGFSNQFSGWFITLQKGKRFPLEFTCIYPNIPKQTICTSEFAFSPATLLHWLML</sequence>
<comment type="caution">
    <text evidence="1">The sequence shown here is derived from an EMBL/GenBank/DDBJ whole genome shotgun (WGS) entry which is preliminary data.</text>
</comment>
<keyword evidence="2" id="KW-1185">Reference proteome</keyword>
<evidence type="ECO:0000313" key="1">
    <source>
        <dbReference type="EMBL" id="CAG8618467.1"/>
    </source>
</evidence>
<protein>
    <submittedName>
        <fullName evidence="1">8660_t:CDS:1</fullName>
    </submittedName>
</protein>
<reference evidence="1" key="1">
    <citation type="submission" date="2021-06" db="EMBL/GenBank/DDBJ databases">
        <authorList>
            <person name="Kallberg Y."/>
            <person name="Tangrot J."/>
            <person name="Rosling A."/>
        </authorList>
    </citation>
    <scope>NUCLEOTIDE SEQUENCE</scope>
    <source>
        <strain evidence="1">UK204</strain>
    </source>
</reference>
<dbReference type="AlphaFoldDB" id="A0A9N9D0S0"/>
<accession>A0A9N9D0S0</accession>
<dbReference type="Proteomes" id="UP000789570">
    <property type="component" value="Unassembled WGS sequence"/>
</dbReference>
<proteinExistence type="predicted"/>
<evidence type="ECO:0000313" key="2">
    <source>
        <dbReference type="Proteomes" id="UP000789570"/>
    </source>
</evidence>
<organism evidence="1 2">
    <name type="scientific">Funneliformis caledonium</name>
    <dbReference type="NCBI Taxonomy" id="1117310"/>
    <lineage>
        <taxon>Eukaryota</taxon>
        <taxon>Fungi</taxon>
        <taxon>Fungi incertae sedis</taxon>
        <taxon>Mucoromycota</taxon>
        <taxon>Glomeromycotina</taxon>
        <taxon>Glomeromycetes</taxon>
        <taxon>Glomerales</taxon>
        <taxon>Glomeraceae</taxon>
        <taxon>Funneliformis</taxon>
    </lineage>
</organism>
<name>A0A9N9D0S0_9GLOM</name>
<gene>
    <name evidence="1" type="ORF">FCALED_LOCUS9431</name>
</gene>
<dbReference type="EMBL" id="CAJVPQ010003116">
    <property type="protein sequence ID" value="CAG8618467.1"/>
    <property type="molecule type" value="Genomic_DNA"/>
</dbReference>